<dbReference type="PANTHER" id="PTHR23064">
    <property type="entry name" value="TROPONIN"/>
    <property type="match status" value="1"/>
</dbReference>
<dbReference type="PROSITE" id="PS50222">
    <property type="entry name" value="EF_HAND_2"/>
    <property type="match status" value="4"/>
</dbReference>
<feature type="domain" description="EF-hand" evidence="2">
    <location>
        <begin position="122"/>
        <end position="157"/>
    </location>
</feature>
<dbReference type="CDD" id="cd00051">
    <property type="entry name" value="EFh"/>
    <property type="match status" value="1"/>
</dbReference>
<name>A0A922FSG8_CARIL</name>
<accession>A0A922FSG8</accession>
<feature type="domain" description="EF-hand" evidence="2">
    <location>
        <begin position="158"/>
        <end position="193"/>
    </location>
</feature>
<proteinExistence type="predicted"/>
<dbReference type="AlphaFoldDB" id="A0A922FSG8"/>
<evidence type="ECO:0000313" key="3">
    <source>
        <dbReference type="EMBL" id="KAG6726117.1"/>
    </source>
</evidence>
<gene>
    <name evidence="3" type="ORF">I3842_02G065100</name>
</gene>
<comment type="caution">
    <text evidence="3">The sequence shown here is derived from an EMBL/GenBank/DDBJ whole genome shotgun (WGS) entry which is preliminary data.</text>
</comment>
<evidence type="ECO:0000256" key="1">
    <source>
        <dbReference type="ARBA" id="ARBA00022737"/>
    </source>
</evidence>
<feature type="domain" description="EF-hand" evidence="2">
    <location>
        <begin position="249"/>
        <end position="284"/>
    </location>
</feature>
<dbReference type="Proteomes" id="UP000811246">
    <property type="component" value="Chromosome 2"/>
</dbReference>
<dbReference type="InterPro" id="IPR002048">
    <property type="entry name" value="EF_hand_dom"/>
</dbReference>
<dbReference type="InterPro" id="IPR018247">
    <property type="entry name" value="EF_Hand_1_Ca_BS"/>
</dbReference>
<evidence type="ECO:0000313" key="4">
    <source>
        <dbReference type="Proteomes" id="UP000811246"/>
    </source>
</evidence>
<dbReference type="SMART" id="SM00054">
    <property type="entry name" value="EFh"/>
    <property type="match status" value="4"/>
</dbReference>
<dbReference type="PROSITE" id="PS00018">
    <property type="entry name" value="EF_HAND_1"/>
    <property type="match status" value="2"/>
</dbReference>
<protein>
    <recommendedName>
        <fullName evidence="2">EF-hand domain-containing protein</fullName>
    </recommendedName>
</protein>
<organism evidence="3 4">
    <name type="scientific">Carya illinoinensis</name>
    <name type="common">Pecan</name>
    <dbReference type="NCBI Taxonomy" id="32201"/>
    <lineage>
        <taxon>Eukaryota</taxon>
        <taxon>Viridiplantae</taxon>
        <taxon>Streptophyta</taxon>
        <taxon>Embryophyta</taxon>
        <taxon>Tracheophyta</taxon>
        <taxon>Spermatophyta</taxon>
        <taxon>Magnoliopsida</taxon>
        <taxon>eudicotyledons</taxon>
        <taxon>Gunneridae</taxon>
        <taxon>Pentapetalae</taxon>
        <taxon>rosids</taxon>
        <taxon>fabids</taxon>
        <taxon>Fagales</taxon>
        <taxon>Juglandaceae</taxon>
        <taxon>Carya</taxon>
    </lineage>
</organism>
<dbReference type="FunFam" id="1.10.238.10:FF:000003">
    <property type="entry name" value="Calmodulin A"/>
    <property type="match status" value="1"/>
</dbReference>
<dbReference type="EMBL" id="CM031826">
    <property type="protein sequence ID" value="KAG6726117.1"/>
    <property type="molecule type" value="Genomic_DNA"/>
</dbReference>
<keyword evidence="1" id="KW-0677">Repeat</keyword>
<dbReference type="GO" id="GO:0005509">
    <property type="term" value="F:calcium ion binding"/>
    <property type="evidence" value="ECO:0007669"/>
    <property type="project" value="InterPro"/>
</dbReference>
<dbReference type="Pfam" id="PF13499">
    <property type="entry name" value="EF-hand_7"/>
    <property type="match status" value="2"/>
</dbReference>
<feature type="domain" description="EF-hand" evidence="2">
    <location>
        <begin position="211"/>
        <end position="246"/>
    </location>
</feature>
<dbReference type="InterPro" id="IPR052591">
    <property type="entry name" value="CML21-like"/>
</dbReference>
<evidence type="ECO:0000259" key="2">
    <source>
        <dbReference type="PROSITE" id="PS50222"/>
    </source>
</evidence>
<reference evidence="3" key="1">
    <citation type="submission" date="2021-01" db="EMBL/GenBank/DDBJ databases">
        <authorList>
            <person name="Lovell J.T."/>
            <person name="Bentley N."/>
            <person name="Bhattarai G."/>
            <person name="Jenkins J.W."/>
            <person name="Sreedasyam A."/>
            <person name="Alarcon Y."/>
            <person name="Bock C."/>
            <person name="Boston L."/>
            <person name="Carlson J."/>
            <person name="Cervantes K."/>
            <person name="Clermont K."/>
            <person name="Krom N."/>
            <person name="Kubenka K."/>
            <person name="Mamidi S."/>
            <person name="Mattison C."/>
            <person name="Monteros M."/>
            <person name="Pisani C."/>
            <person name="Plott C."/>
            <person name="Rajasekar S."/>
            <person name="Rhein H.S."/>
            <person name="Rohla C."/>
            <person name="Song M."/>
            <person name="Hilaire R.S."/>
            <person name="Shu S."/>
            <person name="Wells L."/>
            <person name="Wang X."/>
            <person name="Webber J."/>
            <person name="Heerema R.J."/>
            <person name="Klein P."/>
            <person name="Conner P."/>
            <person name="Grauke L."/>
            <person name="Grimwood J."/>
            <person name="Schmutz J."/>
            <person name="Randall J.J."/>
        </authorList>
    </citation>
    <scope>NUCLEOTIDE SEQUENCE</scope>
    <source>
        <tissue evidence="3">Leaf</tissue>
    </source>
</reference>
<sequence length="295" mass="34128">MGKPVFLLSLITFTFFSFASRVLLFFDKFLISWRPFSSCLRAGFYLFHVMKVSSGTPSPWLSLKSLSIKVRSMLYRCSSPNKYKRLDAKLERKMVEAKKGFSGYHKFKSINSIIMKFPQLRDSLKNIRAVFEQYDEDSNGTIDQEELKKCLQKLQLHLTEEEVEDLFHSCDIDGHEGIQFNEFIVLLCLIYLLKGPSSNTTSRLGSPQLEATFDTVIEVFLFLDKNGNGKLNKNDMVKALNDASPREKSPSHITRTRFEEMDWDRNGQVSFREFLFAFIKWVGIDTDEEMPLTEG</sequence>